<protein>
    <submittedName>
        <fullName evidence="2">Uncharacterized protein</fullName>
    </submittedName>
</protein>
<proteinExistence type="predicted"/>
<evidence type="ECO:0000256" key="1">
    <source>
        <dbReference type="SAM" id="Phobius"/>
    </source>
</evidence>
<accession>A0A024QCM6</accession>
<dbReference type="RefSeq" id="WP_038244100.1">
    <property type="nucleotide sequence ID" value="NZ_CABKTK010000001.1"/>
</dbReference>
<reference evidence="2 3" key="1">
    <citation type="submission" date="2014-03" db="EMBL/GenBank/DDBJ databases">
        <authorList>
            <person name="Urmite Genomes U."/>
        </authorList>
    </citation>
    <scope>NUCLEOTIDE SEQUENCE [LARGE SCALE GENOMIC DNA]</scope>
    <source>
        <strain evidence="2 3">Vm-5</strain>
    </source>
</reference>
<keyword evidence="3" id="KW-1185">Reference proteome</keyword>
<evidence type="ECO:0000313" key="2">
    <source>
        <dbReference type="EMBL" id="CDQ39977.1"/>
    </source>
</evidence>
<gene>
    <name evidence="2" type="ORF">BN990_02295</name>
</gene>
<comment type="caution">
    <text evidence="2">The sequence shown here is derived from an EMBL/GenBank/DDBJ whole genome shotgun (WGS) entry which is preliminary data.</text>
</comment>
<dbReference type="STRING" id="1462526.BN990_02295"/>
<name>A0A024QCM6_9BACI</name>
<dbReference type="EMBL" id="CCDP010000001">
    <property type="protein sequence ID" value="CDQ39977.1"/>
    <property type="molecule type" value="Genomic_DNA"/>
</dbReference>
<reference evidence="3" key="2">
    <citation type="submission" date="2014-05" db="EMBL/GenBank/DDBJ databases">
        <title>Draft genome sequence of Virgibacillus massiliensis Vm-5.</title>
        <authorList>
            <person name="Khelaifia S."/>
            <person name="Croce O."/>
            <person name="Lagier J.C."/>
            <person name="Raoult D."/>
        </authorList>
    </citation>
    <scope>NUCLEOTIDE SEQUENCE [LARGE SCALE GENOMIC DNA]</scope>
    <source>
        <strain evidence="3">Vm-5</strain>
    </source>
</reference>
<organism evidence="2 3">
    <name type="scientific">Virgibacillus massiliensis</name>
    <dbReference type="NCBI Taxonomy" id="1462526"/>
    <lineage>
        <taxon>Bacteria</taxon>
        <taxon>Bacillati</taxon>
        <taxon>Bacillota</taxon>
        <taxon>Bacilli</taxon>
        <taxon>Bacillales</taxon>
        <taxon>Bacillaceae</taxon>
        <taxon>Virgibacillus</taxon>
    </lineage>
</organism>
<feature type="transmembrane region" description="Helical" evidence="1">
    <location>
        <begin position="76"/>
        <end position="98"/>
    </location>
</feature>
<keyword evidence="1" id="KW-0812">Transmembrane</keyword>
<keyword evidence="1" id="KW-1133">Transmembrane helix</keyword>
<keyword evidence="1" id="KW-0472">Membrane</keyword>
<dbReference type="AlphaFoldDB" id="A0A024QCM6"/>
<evidence type="ECO:0000313" key="3">
    <source>
        <dbReference type="Proteomes" id="UP000028875"/>
    </source>
</evidence>
<sequence>MDVSFFSSPLFWGVFVFKVFITYHKSFGNCKYTLVEEQILALFDKRVRVSNEFPQTVLKWISKLPYFIAVYPFQSWGLFLFMIIFSLLFQIVVVTPIFHNRIVSSDSLNQNIDIMLRKAVVENGLGNQEDINMGLLDKGLTKYKDYL</sequence>
<dbReference type="Proteomes" id="UP000028875">
    <property type="component" value="Unassembled WGS sequence"/>
</dbReference>